<dbReference type="AlphaFoldDB" id="A0A7Y0AEW4"/>
<reference evidence="3 4" key="1">
    <citation type="submission" date="2020-04" db="EMBL/GenBank/DDBJ databases">
        <title>Hymenobacter polaris sp. nov., isolated from Arctic soil.</title>
        <authorList>
            <person name="Dahal R.H."/>
        </authorList>
    </citation>
    <scope>NUCLEOTIDE SEQUENCE [LARGE SCALE GENOMIC DNA]</scope>
    <source>
        <strain evidence="3 4">RP-2-7</strain>
    </source>
</reference>
<dbReference type="RefSeq" id="WP_169531759.1">
    <property type="nucleotide sequence ID" value="NZ_JABBGH010000002.1"/>
</dbReference>
<dbReference type="InterPro" id="IPR001789">
    <property type="entry name" value="Sig_transdc_resp-reg_receiver"/>
</dbReference>
<dbReference type="InterPro" id="IPR052893">
    <property type="entry name" value="TCS_response_regulator"/>
</dbReference>
<keyword evidence="4" id="KW-1185">Reference proteome</keyword>
<dbReference type="Gene3D" id="3.40.50.2300">
    <property type="match status" value="1"/>
</dbReference>
<dbReference type="SUPFAM" id="SSF52172">
    <property type="entry name" value="CheY-like"/>
    <property type="match status" value="1"/>
</dbReference>
<evidence type="ECO:0000256" key="1">
    <source>
        <dbReference type="PROSITE-ProRule" id="PRU00169"/>
    </source>
</evidence>
<accession>A0A7Y0AEW4</accession>
<proteinExistence type="predicted"/>
<evidence type="ECO:0000313" key="4">
    <source>
        <dbReference type="Proteomes" id="UP000559626"/>
    </source>
</evidence>
<evidence type="ECO:0000313" key="3">
    <source>
        <dbReference type="EMBL" id="NML66094.1"/>
    </source>
</evidence>
<dbReference type="PANTHER" id="PTHR44520">
    <property type="entry name" value="RESPONSE REGULATOR RCP1-RELATED"/>
    <property type="match status" value="1"/>
</dbReference>
<feature type="modified residue" description="4-aspartylphosphate" evidence="1">
    <location>
        <position position="63"/>
    </location>
</feature>
<dbReference type="PANTHER" id="PTHR44520:SF2">
    <property type="entry name" value="RESPONSE REGULATOR RCP1"/>
    <property type="match status" value="1"/>
</dbReference>
<gene>
    <name evidence="3" type="ORF">HHL22_12845</name>
</gene>
<keyword evidence="1" id="KW-0597">Phosphoprotein</keyword>
<dbReference type="EMBL" id="JABBGH010000002">
    <property type="protein sequence ID" value="NML66094.1"/>
    <property type="molecule type" value="Genomic_DNA"/>
</dbReference>
<dbReference type="PROSITE" id="PS50110">
    <property type="entry name" value="RESPONSE_REGULATORY"/>
    <property type="match status" value="1"/>
</dbReference>
<dbReference type="Pfam" id="PF00072">
    <property type="entry name" value="Response_reg"/>
    <property type="match status" value="1"/>
</dbReference>
<organism evidence="3 4">
    <name type="scientific">Hymenobacter polaris</name>
    <dbReference type="NCBI Taxonomy" id="2682546"/>
    <lineage>
        <taxon>Bacteria</taxon>
        <taxon>Pseudomonadati</taxon>
        <taxon>Bacteroidota</taxon>
        <taxon>Cytophagia</taxon>
        <taxon>Cytophagales</taxon>
        <taxon>Hymenobacteraceae</taxon>
        <taxon>Hymenobacter</taxon>
    </lineage>
</organism>
<dbReference type="GO" id="GO:0000160">
    <property type="term" value="P:phosphorelay signal transduction system"/>
    <property type="evidence" value="ECO:0007669"/>
    <property type="project" value="InterPro"/>
</dbReference>
<dbReference type="Proteomes" id="UP000559626">
    <property type="component" value="Unassembled WGS sequence"/>
</dbReference>
<sequence>MKTPKLAYVVEDDRITAAITELIAKKNLRCRTVKTFDNGQLAFDQLTATLQAGGDVPDLILLDLNMPLMDGWEFLDALGSLPLTRPVCVFVLTSSIHPDDMAKATHYDQVKGYFSKPLDKPNVARMQGLLQEVGGYQYQAH</sequence>
<feature type="domain" description="Response regulatory" evidence="2">
    <location>
        <begin position="6"/>
        <end position="131"/>
    </location>
</feature>
<dbReference type="SMART" id="SM00448">
    <property type="entry name" value="REC"/>
    <property type="match status" value="1"/>
</dbReference>
<dbReference type="InterPro" id="IPR011006">
    <property type="entry name" value="CheY-like_superfamily"/>
</dbReference>
<name>A0A7Y0AEW4_9BACT</name>
<protein>
    <submittedName>
        <fullName evidence="3">Response regulator</fullName>
    </submittedName>
</protein>
<comment type="caution">
    <text evidence="3">The sequence shown here is derived from an EMBL/GenBank/DDBJ whole genome shotgun (WGS) entry which is preliminary data.</text>
</comment>
<evidence type="ECO:0000259" key="2">
    <source>
        <dbReference type="PROSITE" id="PS50110"/>
    </source>
</evidence>